<sequence length="105" mass="11682">MYGYYGRPPVGRYARPWVHQQYMHQQQMQQQRMNMMYPPPRAYHPSPYYDPYGYQAPMPMRPMTATERGFARRAALYGGAGAGMTVGMGAMAAGGGGGGETDFMG</sequence>
<reference evidence="1" key="2">
    <citation type="submission" date="2023-05" db="EMBL/GenBank/DDBJ databases">
        <authorList>
            <consortium name="Lawrence Berkeley National Laboratory"/>
            <person name="Steindorff A."/>
            <person name="Hensen N."/>
            <person name="Bonometti L."/>
            <person name="Westerberg I."/>
            <person name="Brannstrom I.O."/>
            <person name="Guillou S."/>
            <person name="Cros-Aarteil S."/>
            <person name="Calhoun S."/>
            <person name="Haridas S."/>
            <person name="Kuo A."/>
            <person name="Mondo S."/>
            <person name="Pangilinan J."/>
            <person name="Riley R."/>
            <person name="Labutti K."/>
            <person name="Andreopoulos B."/>
            <person name="Lipzen A."/>
            <person name="Chen C."/>
            <person name="Yanf M."/>
            <person name="Daum C."/>
            <person name="Ng V."/>
            <person name="Clum A."/>
            <person name="Ohm R."/>
            <person name="Martin F."/>
            <person name="Silar P."/>
            <person name="Natvig D."/>
            <person name="Lalanne C."/>
            <person name="Gautier V."/>
            <person name="Ament-Velasquez S.L."/>
            <person name="Kruys A."/>
            <person name="Hutchinson M.I."/>
            <person name="Powell A.J."/>
            <person name="Barry K."/>
            <person name="Miller A.N."/>
            <person name="Grigoriev I.V."/>
            <person name="Debuchy R."/>
            <person name="Gladieux P."/>
            <person name="Thoren M.H."/>
            <person name="Johannesson H."/>
        </authorList>
    </citation>
    <scope>NUCLEOTIDE SEQUENCE</scope>
    <source>
        <strain evidence="1">PSN293</strain>
    </source>
</reference>
<evidence type="ECO:0000313" key="1">
    <source>
        <dbReference type="EMBL" id="KAK4220180.1"/>
    </source>
</evidence>
<dbReference type="AlphaFoldDB" id="A0AAN7BG26"/>
<keyword evidence="2" id="KW-1185">Reference proteome</keyword>
<dbReference type="EMBL" id="MU858045">
    <property type="protein sequence ID" value="KAK4220180.1"/>
    <property type="molecule type" value="Genomic_DNA"/>
</dbReference>
<protein>
    <submittedName>
        <fullName evidence="1">Uncharacterized protein</fullName>
    </submittedName>
</protein>
<organism evidence="1 2">
    <name type="scientific">Rhypophila decipiens</name>
    <dbReference type="NCBI Taxonomy" id="261697"/>
    <lineage>
        <taxon>Eukaryota</taxon>
        <taxon>Fungi</taxon>
        <taxon>Dikarya</taxon>
        <taxon>Ascomycota</taxon>
        <taxon>Pezizomycotina</taxon>
        <taxon>Sordariomycetes</taxon>
        <taxon>Sordariomycetidae</taxon>
        <taxon>Sordariales</taxon>
        <taxon>Naviculisporaceae</taxon>
        <taxon>Rhypophila</taxon>
    </lineage>
</organism>
<name>A0AAN7BG26_9PEZI</name>
<proteinExistence type="predicted"/>
<comment type="caution">
    <text evidence="1">The sequence shown here is derived from an EMBL/GenBank/DDBJ whole genome shotgun (WGS) entry which is preliminary data.</text>
</comment>
<evidence type="ECO:0000313" key="2">
    <source>
        <dbReference type="Proteomes" id="UP001301769"/>
    </source>
</evidence>
<gene>
    <name evidence="1" type="ORF">QBC37DRAFT_393963</name>
</gene>
<dbReference type="Proteomes" id="UP001301769">
    <property type="component" value="Unassembled WGS sequence"/>
</dbReference>
<accession>A0AAN7BG26</accession>
<reference evidence="1" key="1">
    <citation type="journal article" date="2023" name="Mol. Phylogenet. Evol.">
        <title>Genome-scale phylogeny and comparative genomics of the fungal order Sordariales.</title>
        <authorList>
            <person name="Hensen N."/>
            <person name="Bonometti L."/>
            <person name="Westerberg I."/>
            <person name="Brannstrom I.O."/>
            <person name="Guillou S."/>
            <person name="Cros-Aarteil S."/>
            <person name="Calhoun S."/>
            <person name="Haridas S."/>
            <person name="Kuo A."/>
            <person name="Mondo S."/>
            <person name="Pangilinan J."/>
            <person name="Riley R."/>
            <person name="LaButti K."/>
            <person name="Andreopoulos B."/>
            <person name="Lipzen A."/>
            <person name="Chen C."/>
            <person name="Yan M."/>
            <person name="Daum C."/>
            <person name="Ng V."/>
            <person name="Clum A."/>
            <person name="Steindorff A."/>
            <person name="Ohm R.A."/>
            <person name="Martin F."/>
            <person name="Silar P."/>
            <person name="Natvig D.O."/>
            <person name="Lalanne C."/>
            <person name="Gautier V."/>
            <person name="Ament-Velasquez S.L."/>
            <person name="Kruys A."/>
            <person name="Hutchinson M.I."/>
            <person name="Powell A.J."/>
            <person name="Barry K."/>
            <person name="Miller A.N."/>
            <person name="Grigoriev I.V."/>
            <person name="Debuchy R."/>
            <person name="Gladieux P."/>
            <person name="Hiltunen Thoren M."/>
            <person name="Johannesson H."/>
        </authorList>
    </citation>
    <scope>NUCLEOTIDE SEQUENCE</scope>
    <source>
        <strain evidence="1">PSN293</strain>
    </source>
</reference>